<dbReference type="Proteomes" id="UP000285951">
    <property type="component" value="Unassembled WGS sequence"/>
</dbReference>
<evidence type="ECO:0000313" key="3">
    <source>
        <dbReference type="Proteomes" id="UP000285951"/>
    </source>
</evidence>
<accession>A0A7M4D4U5</accession>
<evidence type="ECO:0000313" key="4">
    <source>
        <dbReference type="Proteomes" id="UP000462449"/>
    </source>
</evidence>
<name>A0A7M4D4U5_9BACT</name>
<proteinExistence type="predicted"/>
<dbReference type="PROSITE" id="PS51257">
    <property type="entry name" value="PROKAR_LIPOPROTEIN"/>
    <property type="match status" value="1"/>
</dbReference>
<dbReference type="Proteomes" id="UP000462449">
    <property type="component" value="Unassembled WGS sequence"/>
</dbReference>
<dbReference type="EMBL" id="WOTW01000013">
    <property type="protein sequence ID" value="MUP37674.1"/>
    <property type="molecule type" value="Genomic_DNA"/>
</dbReference>
<evidence type="ECO:0000313" key="1">
    <source>
        <dbReference type="EMBL" id="MUP37674.1"/>
    </source>
</evidence>
<comment type="caution">
    <text evidence="1">The sequence shown here is derived from an EMBL/GenBank/DDBJ whole genome shotgun (WGS) entry which is preliminary data.</text>
</comment>
<evidence type="ECO:0000313" key="2">
    <source>
        <dbReference type="EMBL" id="MVB06879.1"/>
    </source>
</evidence>
<gene>
    <name evidence="2" type="ORF">DWB62_007585</name>
    <name evidence="1" type="ORF">GNY23_07585</name>
</gene>
<reference evidence="2 3" key="1">
    <citation type="submission" date="2019-11" db="EMBL/GenBank/DDBJ databases">
        <title>Draft genome sequence of Labilibaculum sp. strain SYP isolated from Black Sea.</title>
        <authorList>
            <person name="Yadav S."/>
            <person name="Villanueva L."/>
        </authorList>
    </citation>
    <scope>NUCLEOTIDE SEQUENCE [LARGE SCALE GENOMIC DNA]</scope>
    <source>
        <strain evidence="2 3">44</strain>
    </source>
</reference>
<protein>
    <submittedName>
        <fullName evidence="1">Uncharacterized protein</fullName>
    </submittedName>
</protein>
<dbReference type="EMBL" id="QTZN02000013">
    <property type="protein sequence ID" value="MVB06879.1"/>
    <property type="molecule type" value="Genomic_DNA"/>
</dbReference>
<sequence>MKKLILIWISLLFIFTSCDEKYNEEDASITNSSIIKSDLSTNVSIPYSNESTLAEFKNDLEVVDYQFARKLAMLELDASGFRQDMGWDGCIMSKLPVVIYGFDSKPKYYEFFLKDGENKEVGSVTIDAKRRSGAIINEVRGEIRDYNTLYSKSDPGMKLIADWSGYVYIGVISKSGETPISILEPQTGERLEMMRELKDEEIYEELAGVVRFDNTSTLDKLEPETSEKIREIDTIKLQVQLDSLHVDMVREQVERDAYWDVITTYADSIKTLEDEEILKSETKGWFSRVFKRKSSSSVVLSEYQNNLKFKKGGWCGPWAMNWIYNTKKGGDKYSHFDSWASTLGPVGWGARVLGSHPMFPKEMCVSMGLATNWKIIVKPHFSSGRRNAYNFIRDKKNPVVILCKGGSHWKVGYGCYKKGNWLWNNYYFASMDNGNLNIKTDKPYYHRSSWFMLFVKVYD</sequence>
<dbReference type="OrthoDB" id="598499at2"/>
<dbReference type="RefSeq" id="WP_156195398.1">
    <property type="nucleotide sequence ID" value="NZ_QTZN02000013.1"/>
</dbReference>
<organism evidence="1 4">
    <name type="scientific">Labilibaculum euxinus</name>
    <dbReference type="NCBI Taxonomy" id="2686357"/>
    <lineage>
        <taxon>Bacteria</taxon>
        <taxon>Pseudomonadati</taxon>
        <taxon>Bacteroidota</taxon>
        <taxon>Bacteroidia</taxon>
        <taxon>Marinilabiliales</taxon>
        <taxon>Marinifilaceae</taxon>
        <taxon>Labilibaculum</taxon>
    </lineage>
</organism>
<keyword evidence="3" id="KW-1185">Reference proteome</keyword>
<dbReference type="AlphaFoldDB" id="A0A7M4D4U5"/>
<reference evidence="1 4" key="2">
    <citation type="submission" date="2019-12" db="EMBL/GenBank/DDBJ databases">
        <title>Draft genome sequence of Labilibaculum sp. strain 44 isolated from deep waters of Black Sea.</title>
        <authorList>
            <person name="Yadav S."/>
            <person name="Villanueva L."/>
        </authorList>
    </citation>
    <scope>NUCLEOTIDE SEQUENCE [LARGE SCALE GENOMIC DNA]</scope>
    <source>
        <strain evidence="1 4">44</strain>
    </source>
</reference>